<evidence type="ECO:0000313" key="10">
    <source>
        <dbReference type="Proteomes" id="UP001295444"/>
    </source>
</evidence>
<keyword evidence="2 5" id="KW-0812">Transmembrane</keyword>
<evidence type="ECO:0000313" key="9">
    <source>
        <dbReference type="EMBL" id="CAH2324421.1"/>
    </source>
</evidence>
<feature type="transmembrane region" description="Helical" evidence="7">
    <location>
        <begin position="67"/>
        <end position="85"/>
    </location>
</feature>
<dbReference type="InterPro" id="IPR050578">
    <property type="entry name" value="MARVEL-CKLF_proteins"/>
</dbReference>
<dbReference type="Proteomes" id="UP001295444">
    <property type="component" value="Chromosome 12"/>
</dbReference>
<feature type="region of interest" description="Disordered" evidence="6">
    <location>
        <begin position="185"/>
        <end position="205"/>
    </location>
</feature>
<feature type="compositionally biased region" description="Basic and acidic residues" evidence="6">
    <location>
        <begin position="185"/>
        <end position="196"/>
    </location>
</feature>
<evidence type="ECO:0000256" key="1">
    <source>
        <dbReference type="ARBA" id="ARBA00004141"/>
    </source>
</evidence>
<evidence type="ECO:0000259" key="8">
    <source>
        <dbReference type="PROSITE" id="PS51225"/>
    </source>
</evidence>
<dbReference type="PANTHER" id="PTHR22776:SF3">
    <property type="entry name" value="CKLF-LIKE MARVEL TRANSMEMBRANE DOMAIN-CONTAINING PROTEIN 3"/>
    <property type="match status" value="1"/>
</dbReference>
<organism evidence="9 10">
    <name type="scientific">Pelobates cultripes</name>
    <name type="common">Western spadefoot toad</name>
    <dbReference type="NCBI Taxonomy" id="61616"/>
    <lineage>
        <taxon>Eukaryota</taxon>
        <taxon>Metazoa</taxon>
        <taxon>Chordata</taxon>
        <taxon>Craniata</taxon>
        <taxon>Vertebrata</taxon>
        <taxon>Euteleostomi</taxon>
        <taxon>Amphibia</taxon>
        <taxon>Batrachia</taxon>
        <taxon>Anura</taxon>
        <taxon>Pelobatoidea</taxon>
        <taxon>Pelobatidae</taxon>
        <taxon>Pelobates</taxon>
    </lineage>
</organism>
<keyword evidence="10" id="KW-1185">Reference proteome</keyword>
<proteinExistence type="predicted"/>
<comment type="subcellular location">
    <subcellularLocation>
        <location evidence="1">Membrane</location>
        <topology evidence="1">Multi-pass membrane protein</topology>
    </subcellularLocation>
</comment>
<feature type="domain" description="MARVEL" evidence="8">
    <location>
        <begin position="59"/>
        <end position="178"/>
    </location>
</feature>
<evidence type="ECO:0000256" key="2">
    <source>
        <dbReference type="ARBA" id="ARBA00022692"/>
    </source>
</evidence>
<reference evidence="9" key="1">
    <citation type="submission" date="2022-03" db="EMBL/GenBank/DDBJ databases">
        <authorList>
            <person name="Alioto T."/>
            <person name="Alioto T."/>
            <person name="Gomez Garrido J."/>
        </authorList>
    </citation>
    <scope>NUCLEOTIDE SEQUENCE</scope>
</reference>
<keyword evidence="4 5" id="KW-0472">Membrane</keyword>
<dbReference type="InterPro" id="IPR008253">
    <property type="entry name" value="Marvel"/>
</dbReference>
<evidence type="ECO:0000256" key="5">
    <source>
        <dbReference type="PROSITE-ProRule" id="PRU00581"/>
    </source>
</evidence>
<name>A0AAD1TD04_PELCU</name>
<feature type="transmembrane region" description="Helical" evidence="7">
    <location>
        <begin position="154"/>
        <end position="174"/>
    </location>
</feature>
<accession>A0AAD1TD04</accession>
<dbReference type="PANTHER" id="PTHR22776">
    <property type="entry name" value="MARVEL-CONTAINING POTENTIAL LIPID RAFT-ASSOCIATED PROTEIN"/>
    <property type="match status" value="1"/>
</dbReference>
<dbReference type="GO" id="GO:0016020">
    <property type="term" value="C:membrane"/>
    <property type="evidence" value="ECO:0007669"/>
    <property type="project" value="UniProtKB-SubCell"/>
</dbReference>
<dbReference type="EMBL" id="OW240923">
    <property type="protein sequence ID" value="CAH2324421.1"/>
    <property type="molecule type" value="Genomic_DNA"/>
</dbReference>
<feature type="transmembrane region" description="Helical" evidence="7">
    <location>
        <begin position="120"/>
        <end position="142"/>
    </location>
</feature>
<dbReference type="Pfam" id="PF01284">
    <property type="entry name" value="MARVEL"/>
    <property type="match status" value="1"/>
</dbReference>
<protein>
    <submittedName>
        <fullName evidence="9">CKLF-like MARVEL transmembrane domain-containing 3</fullName>
    </submittedName>
</protein>
<evidence type="ECO:0000256" key="6">
    <source>
        <dbReference type="SAM" id="MobiDB-lite"/>
    </source>
</evidence>
<keyword evidence="3 7" id="KW-1133">Transmembrane helix</keyword>
<feature type="transmembrane region" description="Helical" evidence="7">
    <location>
        <begin position="91"/>
        <end position="108"/>
    </location>
</feature>
<evidence type="ECO:0000256" key="7">
    <source>
        <dbReference type="SAM" id="Phobius"/>
    </source>
</evidence>
<sequence>MLNFFFCCTFPCCHHFRSSPKKHTLHSVLAPPTMDDPPAEEQTRAAPHPLSPLIPTKEFLRSRKGQLVLAEWVISFLTFICYVASTAVAMMTVPLIEFLWAMFMFFAYTTKLNEQMKGLLWPLLDFIRCVSAAIIYFVISLVAVSKYTCGASKAAAVLGFIATIVFAIDFYVIFNDLTKFLKKDDSTNDTEARKSDDEEYDSDSD</sequence>
<evidence type="ECO:0000256" key="3">
    <source>
        <dbReference type="ARBA" id="ARBA00022989"/>
    </source>
</evidence>
<evidence type="ECO:0000256" key="4">
    <source>
        <dbReference type="ARBA" id="ARBA00023136"/>
    </source>
</evidence>
<dbReference type="AlphaFoldDB" id="A0AAD1TD04"/>
<gene>
    <name evidence="9" type="ORF">PECUL_23A030174</name>
</gene>
<dbReference type="PROSITE" id="PS51225">
    <property type="entry name" value="MARVEL"/>
    <property type="match status" value="1"/>
</dbReference>